<dbReference type="Gene3D" id="2.60.40.4070">
    <property type="match status" value="1"/>
</dbReference>
<evidence type="ECO:0000259" key="1">
    <source>
        <dbReference type="PROSITE" id="PS50093"/>
    </source>
</evidence>
<dbReference type="Pfam" id="PF13860">
    <property type="entry name" value="FlgD_ig"/>
    <property type="match status" value="1"/>
</dbReference>
<reference evidence="2 3" key="1">
    <citation type="submission" date="2017-06" db="EMBL/GenBank/DDBJ databases">
        <title>Novel microbial phyla capable of carbon fixation and sulfur reduction in deep-sea sediments.</title>
        <authorList>
            <person name="Huang J."/>
            <person name="Baker B."/>
            <person name="Wang Y."/>
        </authorList>
    </citation>
    <scope>NUCLEOTIDE SEQUENCE [LARGE SCALE GENOMIC DNA]</scope>
    <source>
        <strain evidence="2">B3_TA06</strain>
    </source>
</reference>
<evidence type="ECO:0000313" key="3">
    <source>
        <dbReference type="Proteomes" id="UP000317778"/>
    </source>
</evidence>
<sequence>MATHLPLPSRIRFIPTRSGDFITVSLAVQGPGGADTLVKENYILVGELPVAEFTADPTEGCAPLTVRFKDASTGFPDSWYWEFGDGTTSQEQGPVHDYQGPGPYTVSLTVANPCGEDTETKEDYIKILAPDILVLPASISAELEQGERETTSFYVANIGMCFLTFSIEENEAPPAARLGSKKARRESRLRALPIGDRVLAGLDWLSFSPSGGDVDPRDYEAVDVTFEPGDRQEPGLYVGYLVITSNDPDPEDNPLSIVCSLLVNQKSGAEGIATVPDHFFLAPKFANPLRGTSQLEFSYGLPYRAAINISVYSVYGILVRTLKQGKMPAGYHKLTWDKRDEKGTQVAAGIYFVRMSAKGYKNTCKIVILD</sequence>
<dbReference type="InterPro" id="IPR025965">
    <property type="entry name" value="FlgD/Vpr_Ig-like"/>
</dbReference>
<dbReference type="Gene3D" id="2.60.40.10">
    <property type="entry name" value="Immunoglobulins"/>
    <property type="match status" value="2"/>
</dbReference>
<comment type="caution">
    <text evidence="2">The sequence shown here is derived from an EMBL/GenBank/DDBJ whole genome shotgun (WGS) entry which is preliminary data.</text>
</comment>
<dbReference type="InterPro" id="IPR000601">
    <property type="entry name" value="PKD_dom"/>
</dbReference>
<feature type="domain" description="PKD" evidence="1">
    <location>
        <begin position="49"/>
        <end position="132"/>
    </location>
</feature>
<dbReference type="PROSITE" id="PS50093">
    <property type="entry name" value="PKD"/>
    <property type="match status" value="1"/>
</dbReference>
<accession>A0A532UVP5</accession>
<dbReference type="InterPro" id="IPR035986">
    <property type="entry name" value="PKD_dom_sf"/>
</dbReference>
<dbReference type="CDD" id="cd00146">
    <property type="entry name" value="PKD"/>
    <property type="match status" value="1"/>
</dbReference>
<proteinExistence type="predicted"/>
<dbReference type="SMART" id="SM00089">
    <property type="entry name" value="PKD"/>
    <property type="match status" value="1"/>
</dbReference>
<dbReference type="Proteomes" id="UP000317778">
    <property type="component" value="Unassembled WGS sequence"/>
</dbReference>
<dbReference type="SUPFAM" id="SSF49299">
    <property type="entry name" value="PKD domain"/>
    <property type="match status" value="1"/>
</dbReference>
<dbReference type="InterPro" id="IPR013783">
    <property type="entry name" value="Ig-like_fold"/>
</dbReference>
<protein>
    <recommendedName>
        <fullName evidence="1">PKD domain-containing protein</fullName>
    </recommendedName>
</protein>
<evidence type="ECO:0000313" key="2">
    <source>
        <dbReference type="EMBL" id="TKJ39006.1"/>
    </source>
</evidence>
<dbReference type="AlphaFoldDB" id="A0A532UVP5"/>
<gene>
    <name evidence="2" type="ORF">CEE36_10535</name>
</gene>
<name>A0A532UVP5_UNCT6</name>
<dbReference type="InterPro" id="IPR022409">
    <property type="entry name" value="PKD/Chitinase_dom"/>
</dbReference>
<organism evidence="2 3">
    <name type="scientific">candidate division TA06 bacterium B3_TA06</name>
    <dbReference type="NCBI Taxonomy" id="2012487"/>
    <lineage>
        <taxon>Bacteria</taxon>
        <taxon>Bacteria division TA06</taxon>
    </lineage>
</organism>
<dbReference type="EMBL" id="NJBO01000025">
    <property type="protein sequence ID" value="TKJ39006.1"/>
    <property type="molecule type" value="Genomic_DNA"/>
</dbReference>
<dbReference type="Pfam" id="PF18911">
    <property type="entry name" value="PKD_4"/>
    <property type="match status" value="1"/>
</dbReference>
<dbReference type="FunFam" id="2.60.40.10:FF:000270">
    <property type="entry name" value="Cell surface protein"/>
    <property type="match status" value="1"/>
</dbReference>